<sequence length="61" mass="6655">NERFIHEPPDDPDFLYVRLFINIENGKLDLSSAGPEDGSLSGSTPHFSLSLKDANPAANDL</sequence>
<evidence type="ECO:0000256" key="1">
    <source>
        <dbReference type="SAM" id="MobiDB-lite"/>
    </source>
</evidence>
<comment type="caution">
    <text evidence="2">The sequence shown here is derived from an EMBL/GenBank/DDBJ whole genome shotgun (WGS) entry which is preliminary data.</text>
</comment>
<evidence type="ECO:0000313" key="2">
    <source>
        <dbReference type="EMBL" id="EJW89624.1"/>
    </source>
</evidence>
<accession>J9FQJ4</accession>
<reference evidence="2" key="1">
    <citation type="journal article" date="2012" name="PLoS ONE">
        <title>Gene sets for utilization of primary and secondary nutrition supplies in the distal gut of endangered iberian lynx.</title>
        <authorList>
            <person name="Alcaide M."/>
            <person name="Messina E."/>
            <person name="Richter M."/>
            <person name="Bargiela R."/>
            <person name="Peplies J."/>
            <person name="Huws S.A."/>
            <person name="Newbold C.J."/>
            <person name="Golyshin P.N."/>
            <person name="Simon M.A."/>
            <person name="Lopez G."/>
            <person name="Yakimov M.M."/>
            <person name="Ferrer M."/>
        </authorList>
    </citation>
    <scope>NUCLEOTIDE SEQUENCE</scope>
</reference>
<dbReference type="AlphaFoldDB" id="J9FQJ4"/>
<name>J9FQJ4_9ZZZZ</name>
<feature type="non-terminal residue" evidence="2">
    <location>
        <position position="1"/>
    </location>
</feature>
<feature type="region of interest" description="Disordered" evidence="1">
    <location>
        <begin position="31"/>
        <end position="61"/>
    </location>
</feature>
<organism evidence="2">
    <name type="scientific">gut metagenome</name>
    <dbReference type="NCBI Taxonomy" id="749906"/>
    <lineage>
        <taxon>unclassified sequences</taxon>
        <taxon>metagenomes</taxon>
        <taxon>organismal metagenomes</taxon>
    </lineage>
</organism>
<dbReference type="EMBL" id="AMCI01009347">
    <property type="protein sequence ID" value="EJW89624.1"/>
    <property type="molecule type" value="Genomic_DNA"/>
</dbReference>
<protein>
    <submittedName>
        <fullName evidence="2">Uncharacterized protein</fullName>
    </submittedName>
</protein>
<proteinExistence type="predicted"/>
<gene>
    <name evidence="2" type="ORF">EVA_22269</name>
</gene>